<evidence type="ECO:0000313" key="1">
    <source>
        <dbReference type="EMBL" id="AGN89453.1"/>
    </source>
</evidence>
<dbReference type="RefSeq" id="YP_008130291.1">
    <property type="nucleotide sequence ID" value="NC_021563.1"/>
</dbReference>
<sequence>MAYGQQKITGAMPFRHHKDDAAWIDAQLSQLGVSERAQVAAAYGRAYQAAEDAHDIEYQKAGMARYEANSRLRKYINKKVARGK</sequence>
<reference evidence="1 2" key="1">
    <citation type="journal article" date="2014" name="Virol. J.">
        <title>The genome and proteome of Serratia bacteriophage ? which forms unstable lysogens.</title>
        <authorList>
            <person name="Denyes J.M."/>
            <person name="Krell P.J."/>
            <person name="Manderville R.A."/>
            <person name="Ackermann H.W."/>
            <person name="She Y.M."/>
            <person name="Kropinski A.M."/>
        </authorList>
    </citation>
    <scope>NUCLEOTIDE SEQUENCE [LARGE SCALE GENOMIC DNA]</scope>
</reference>
<organism evidence="1 2">
    <name type="scientific">Serratia phage Eta</name>
    <dbReference type="NCBI Taxonomy" id="1282995"/>
    <lineage>
        <taxon>Viruses</taxon>
        <taxon>Duplodnaviria</taxon>
        <taxon>Heunggongvirae</taxon>
        <taxon>Uroviricota</taxon>
        <taxon>Caudoviricetes</taxon>
        <taxon>Sarkviridae</taxon>
        <taxon>Seretavirus</taxon>
        <taxon>Seretavirus eta</taxon>
    </lineage>
</organism>
<accession>R9VWA6</accession>
<gene>
    <name evidence="1" type="ORF">Eta_007</name>
</gene>
<dbReference type="KEGG" id="vg:15957233"/>
<dbReference type="Proteomes" id="UP000014420">
    <property type="component" value="Segment"/>
</dbReference>
<dbReference type="GeneID" id="15957233"/>
<keyword evidence="2" id="KW-1185">Reference proteome</keyword>
<dbReference type="EMBL" id="KC460990">
    <property type="protein sequence ID" value="AGN89453.1"/>
    <property type="molecule type" value="Genomic_DNA"/>
</dbReference>
<proteinExistence type="predicted"/>
<name>R9VWA6_9CAUD</name>
<protein>
    <submittedName>
        <fullName evidence="1">Uncharacterized protein</fullName>
    </submittedName>
</protein>
<evidence type="ECO:0000313" key="2">
    <source>
        <dbReference type="Proteomes" id="UP000014420"/>
    </source>
</evidence>